<feature type="compositionally biased region" description="Polar residues" evidence="8">
    <location>
        <begin position="12"/>
        <end position="21"/>
    </location>
</feature>
<evidence type="ECO:0000256" key="3">
    <source>
        <dbReference type="ARBA" id="ARBA00018886"/>
    </source>
</evidence>
<evidence type="ECO:0000256" key="8">
    <source>
        <dbReference type="SAM" id="MobiDB-lite"/>
    </source>
</evidence>
<dbReference type="Pfam" id="PF00186">
    <property type="entry name" value="DHFR_1"/>
    <property type="match status" value="1"/>
</dbReference>
<accession>A0ABR3XWD4</accession>
<comment type="pathway">
    <text evidence="1">Cofactor biosynthesis; tetrahydrofolate biosynthesis; 5,6,7,8-tetrahydrofolate from 7,8-dihydrofolate: step 1/1.</text>
</comment>
<dbReference type="PRINTS" id="PR00070">
    <property type="entry name" value="DHFR"/>
</dbReference>
<comment type="similarity">
    <text evidence="7">Belongs to the dihydrofolate reductase family.</text>
</comment>
<reference evidence="10 11" key="1">
    <citation type="journal article" date="2024" name="IMA Fungus">
        <title>IMA Genome - F19 : A genome assembly and annotation guide to empower mycologists, including annotated draft genome sequences of Ceratocystis pirilliformis, Diaporthe australafricana, Fusarium ophioides, Paecilomyces lecythidis, and Sporothrix stenoceras.</title>
        <authorList>
            <person name="Aylward J."/>
            <person name="Wilson A.M."/>
            <person name="Visagie C.M."/>
            <person name="Spraker J."/>
            <person name="Barnes I."/>
            <person name="Buitendag C."/>
            <person name="Ceriani C."/>
            <person name="Del Mar Angel L."/>
            <person name="du Plessis D."/>
            <person name="Fuchs T."/>
            <person name="Gasser K."/>
            <person name="Kramer D."/>
            <person name="Li W."/>
            <person name="Munsamy K."/>
            <person name="Piso A."/>
            <person name="Price J.L."/>
            <person name="Sonnekus B."/>
            <person name="Thomas C."/>
            <person name="van der Nest A."/>
            <person name="van Dijk A."/>
            <person name="van Heerden A."/>
            <person name="van Vuuren N."/>
            <person name="Yilmaz N."/>
            <person name="Duong T.A."/>
            <person name="van der Merwe N.A."/>
            <person name="Wingfield M.J."/>
            <person name="Wingfield B.D."/>
        </authorList>
    </citation>
    <scope>NUCLEOTIDE SEQUENCE [LARGE SCALE GENOMIC DNA]</scope>
    <source>
        <strain evidence="10 11">CMW 18167</strain>
    </source>
</reference>
<keyword evidence="11" id="KW-1185">Reference proteome</keyword>
<dbReference type="InterPro" id="IPR024072">
    <property type="entry name" value="DHFR-like_dom_sf"/>
</dbReference>
<dbReference type="CDD" id="cd00209">
    <property type="entry name" value="DHFR"/>
    <property type="match status" value="1"/>
</dbReference>
<evidence type="ECO:0000259" key="9">
    <source>
        <dbReference type="PROSITE" id="PS51330"/>
    </source>
</evidence>
<name>A0ABR3XWD4_9EURO</name>
<sequence>MSDAVNPPTVPSPQETSTMRAPTQTLTLVVATTPVRTLCPSTGKTITRLGIGLNGTLPWPRIKSDMSFFARVTTRPPREGTTNAIVMGRKTYLSLPEHLRPLAKRINVVVSRNATGPVQSMVLADLETQRAKKAAAAASAAATAVQTDVAKEKKWEPVTDAIVCSGLDSALDTLRKDFELQGKLGKVFVIGGGEIYTSSLRLSHEGLQVRVVMTKVKRRNTPEGKEQAFECDTFFPVDEMTPEQGWREATADEVTDWVGETVSQDWKEDGDVAIQIVGYERTL</sequence>
<evidence type="ECO:0000256" key="4">
    <source>
        <dbReference type="ARBA" id="ARBA00022563"/>
    </source>
</evidence>
<keyword evidence="6" id="KW-0560">Oxidoreductase</keyword>
<evidence type="ECO:0000256" key="2">
    <source>
        <dbReference type="ARBA" id="ARBA00012856"/>
    </source>
</evidence>
<evidence type="ECO:0000313" key="10">
    <source>
        <dbReference type="EMBL" id="KAL1880326.1"/>
    </source>
</evidence>
<dbReference type="EC" id="1.5.1.3" evidence="2"/>
<keyword evidence="4" id="KW-0554">One-carbon metabolism</keyword>
<feature type="region of interest" description="Disordered" evidence="8">
    <location>
        <begin position="1"/>
        <end position="21"/>
    </location>
</feature>
<keyword evidence="5" id="KW-0521">NADP</keyword>
<dbReference type="EMBL" id="JAVDPF010000009">
    <property type="protein sequence ID" value="KAL1880326.1"/>
    <property type="molecule type" value="Genomic_DNA"/>
</dbReference>
<dbReference type="InterPro" id="IPR012259">
    <property type="entry name" value="DHFR"/>
</dbReference>
<dbReference type="InterPro" id="IPR001796">
    <property type="entry name" value="DHFR_dom"/>
</dbReference>
<evidence type="ECO:0000256" key="1">
    <source>
        <dbReference type="ARBA" id="ARBA00004903"/>
    </source>
</evidence>
<evidence type="ECO:0000256" key="7">
    <source>
        <dbReference type="RuleBase" id="RU004474"/>
    </source>
</evidence>
<dbReference type="PANTHER" id="PTHR48069:SF3">
    <property type="entry name" value="DIHYDROFOLATE REDUCTASE"/>
    <property type="match status" value="1"/>
</dbReference>
<evidence type="ECO:0000256" key="6">
    <source>
        <dbReference type="ARBA" id="ARBA00023002"/>
    </source>
</evidence>
<dbReference type="Proteomes" id="UP001583193">
    <property type="component" value="Unassembled WGS sequence"/>
</dbReference>
<dbReference type="PROSITE" id="PS00075">
    <property type="entry name" value="DHFR_1"/>
    <property type="match status" value="1"/>
</dbReference>
<proteinExistence type="inferred from homology"/>
<organism evidence="10 11">
    <name type="scientific">Paecilomyces lecythidis</name>
    <dbReference type="NCBI Taxonomy" id="3004212"/>
    <lineage>
        <taxon>Eukaryota</taxon>
        <taxon>Fungi</taxon>
        <taxon>Dikarya</taxon>
        <taxon>Ascomycota</taxon>
        <taxon>Pezizomycotina</taxon>
        <taxon>Eurotiomycetes</taxon>
        <taxon>Eurotiomycetidae</taxon>
        <taxon>Eurotiales</taxon>
        <taxon>Thermoascaceae</taxon>
        <taxon>Paecilomyces</taxon>
    </lineage>
</organism>
<dbReference type="PANTHER" id="PTHR48069">
    <property type="entry name" value="DIHYDROFOLATE REDUCTASE"/>
    <property type="match status" value="1"/>
</dbReference>
<dbReference type="PROSITE" id="PS51330">
    <property type="entry name" value="DHFR_2"/>
    <property type="match status" value="1"/>
</dbReference>
<evidence type="ECO:0000313" key="11">
    <source>
        <dbReference type="Proteomes" id="UP001583193"/>
    </source>
</evidence>
<dbReference type="Gene3D" id="3.40.430.10">
    <property type="entry name" value="Dihydrofolate Reductase, subunit A"/>
    <property type="match status" value="1"/>
</dbReference>
<gene>
    <name evidence="10" type="ORF">Plec18167_003730</name>
</gene>
<evidence type="ECO:0000256" key="5">
    <source>
        <dbReference type="ARBA" id="ARBA00022857"/>
    </source>
</evidence>
<feature type="domain" description="DHFR" evidence="9">
    <location>
        <begin position="25"/>
        <end position="281"/>
    </location>
</feature>
<comment type="caution">
    <text evidence="10">The sequence shown here is derived from an EMBL/GenBank/DDBJ whole genome shotgun (WGS) entry which is preliminary data.</text>
</comment>
<protein>
    <recommendedName>
        <fullName evidence="3">Dihydrofolate reductase</fullName>
        <ecNumber evidence="2">1.5.1.3</ecNumber>
    </recommendedName>
</protein>
<dbReference type="SUPFAM" id="SSF53597">
    <property type="entry name" value="Dihydrofolate reductase-like"/>
    <property type="match status" value="1"/>
</dbReference>
<dbReference type="InterPro" id="IPR017925">
    <property type="entry name" value="DHFR_CS"/>
</dbReference>